<reference evidence="1 2" key="1">
    <citation type="submission" date="2019-02" db="EMBL/GenBank/DDBJ databases">
        <authorList>
            <consortium name="Pathogen Informatics"/>
        </authorList>
    </citation>
    <scope>NUCLEOTIDE SEQUENCE [LARGE SCALE GENOMIC DNA]</scope>
    <source>
        <strain evidence="1 2">3012STDY7103891</strain>
    </source>
</reference>
<accession>A0A449IEH9</accession>
<evidence type="ECO:0000313" key="2">
    <source>
        <dbReference type="Proteomes" id="UP000330809"/>
    </source>
</evidence>
<dbReference type="Proteomes" id="UP000330809">
    <property type="component" value="Unassembled WGS sequence"/>
</dbReference>
<protein>
    <submittedName>
        <fullName evidence="1">Uncharacterized protein</fullName>
    </submittedName>
</protein>
<gene>
    <name evidence="1" type="ORF">NCTC10754_00306</name>
</gene>
<name>A0A449IEH9_PSEFR</name>
<dbReference type="EMBL" id="CAACYJ010000002">
    <property type="protein sequence ID" value="VFB17786.1"/>
    <property type="molecule type" value="Genomic_DNA"/>
</dbReference>
<dbReference type="RefSeq" id="WP_133143787.1">
    <property type="nucleotide sequence ID" value="NZ_CAACYJ010000002.1"/>
</dbReference>
<evidence type="ECO:0000313" key="1">
    <source>
        <dbReference type="EMBL" id="VFB17786.1"/>
    </source>
</evidence>
<proteinExistence type="predicted"/>
<organism evidence="1 2">
    <name type="scientific">Pseudomonas fragi</name>
    <dbReference type="NCBI Taxonomy" id="296"/>
    <lineage>
        <taxon>Bacteria</taxon>
        <taxon>Pseudomonadati</taxon>
        <taxon>Pseudomonadota</taxon>
        <taxon>Gammaproteobacteria</taxon>
        <taxon>Pseudomonadales</taxon>
        <taxon>Pseudomonadaceae</taxon>
        <taxon>Pseudomonas</taxon>
    </lineage>
</organism>
<dbReference type="AlphaFoldDB" id="A0A449IEH9"/>
<sequence>MTNDSQHSFIATLHIPNHNLHLLGALHGQSVIVTDLLGSGGVFSGKPQLRDDSAAMGIQAHATGGIKATLKLYFRHTAKGYEIHIKHPGQYDRHRLAINHMDILYARSPTLKHPLAFTLLDQNNRTVTERNLSEPHTLITLKTHNNKYIGVRKAKGSPHYYLGETAEHKKMVFLLNIIERNVSY</sequence>